<dbReference type="PROSITE" id="PS50240">
    <property type="entry name" value="TRYPSIN_DOM"/>
    <property type="match status" value="1"/>
</dbReference>
<dbReference type="InterPro" id="IPR033116">
    <property type="entry name" value="TRYPSIN_SER"/>
</dbReference>
<dbReference type="FunFam" id="2.40.10.10:FF:000002">
    <property type="entry name" value="Transmembrane protease serine"/>
    <property type="match status" value="1"/>
</dbReference>
<evidence type="ECO:0000256" key="1">
    <source>
        <dbReference type="ARBA" id="ARBA00007664"/>
    </source>
</evidence>
<evidence type="ECO:0000256" key="2">
    <source>
        <dbReference type="ARBA" id="ARBA00023157"/>
    </source>
</evidence>
<dbReference type="Gene3D" id="2.40.10.10">
    <property type="entry name" value="Trypsin-like serine proteases"/>
    <property type="match status" value="1"/>
</dbReference>
<feature type="signal peptide" evidence="4">
    <location>
        <begin position="1"/>
        <end position="35"/>
    </location>
</feature>
<gene>
    <name evidence="6" type="ORF">H4O11_14385</name>
</gene>
<dbReference type="InterPro" id="IPR043504">
    <property type="entry name" value="Peptidase_S1_PA_chymotrypsin"/>
</dbReference>
<comment type="caution">
    <text evidence="6">The sequence shown here is derived from an EMBL/GenBank/DDBJ whole genome shotgun (WGS) entry which is preliminary data.</text>
</comment>
<protein>
    <submittedName>
        <fullName evidence="6">Serine protease</fullName>
    </submittedName>
</protein>
<evidence type="ECO:0000256" key="3">
    <source>
        <dbReference type="RuleBase" id="RU363034"/>
    </source>
</evidence>
<dbReference type="InterPro" id="IPR050430">
    <property type="entry name" value="Peptidase_S1"/>
</dbReference>
<comment type="similarity">
    <text evidence="1">Belongs to the peptidase S1 family.</text>
</comment>
<accession>A0A7W3IID9</accession>
<dbReference type="InterPro" id="IPR018114">
    <property type="entry name" value="TRYPSIN_HIS"/>
</dbReference>
<evidence type="ECO:0000313" key="6">
    <source>
        <dbReference type="EMBL" id="MBA8682985.1"/>
    </source>
</evidence>
<dbReference type="InterPro" id="IPR001314">
    <property type="entry name" value="Peptidase_S1A"/>
</dbReference>
<dbReference type="PROSITE" id="PS00134">
    <property type="entry name" value="TRYPSIN_HIS"/>
    <property type="match status" value="1"/>
</dbReference>
<dbReference type="AlphaFoldDB" id="A0A7W3IID9"/>
<dbReference type="CDD" id="cd00190">
    <property type="entry name" value="Tryp_SPc"/>
    <property type="match status" value="1"/>
</dbReference>
<feature type="chain" id="PRO_5031535132" evidence="4">
    <location>
        <begin position="36"/>
        <end position="285"/>
    </location>
</feature>
<dbReference type="SMART" id="SM00020">
    <property type="entry name" value="Tryp_SPc"/>
    <property type="match status" value="1"/>
</dbReference>
<dbReference type="EMBL" id="JACGXS010000008">
    <property type="protein sequence ID" value="MBA8682985.1"/>
    <property type="molecule type" value="Genomic_DNA"/>
</dbReference>
<dbReference type="GO" id="GO:0006508">
    <property type="term" value="P:proteolysis"/>
    <property type="evidence" value="ECO:0007669"/>
    <property type="project" value="UniProtKB-KW"/>
</dbReference>
<keyword evidence="7" id="KW-1185">Reference proteome</keyword>
<reference evidence="6 7" key="1">
    <citation type="submission" date="2020-08" db="EMBL/GenBank/DDBJ databases">
        <title>Stenotrophomonas tumulicola JCM 30961.</title>
        <authorList>
            <person name="Deng Y."/>
        </authorList>
    </citation>
    <scope>NUCLEOTIDE SEQUENCE [LARGE SCALE GENOMIC DNA]</scope>
    <source>
        <strain evidence="6 7">JCM 30961</strain>
    </source>
</reference>
<dbReference type="PANTHER" id="PTHR24276:SF98">
    <property type="entry name" value="FI18310P1-RELATED"/>
    <property type="match status" value="1"/>
</dbReference>
<proteinExistence type="inferred from homology"/>
<keyword evidence="4" id="KW-0732">Signal</keyword>
<dbReference type="Pfam" id="PF00089">
    <property type="entry name" value="Trypsin"/>
    <property type="match status" value="1"/>
</dbReference>
<feature type="domain" description="Peptidase S1" evidence="5">
    <location>
        <begin position="48"/>
        <end position="283"/>
    </location>
</feature>
<keyword evidence="3" id="KW-0378">Hydrolase</keyword>
<name>A0A7W3IID9_9GAMM</name>
<evidence type="ECO:0000256" key="4">
    <source>
        <dbReference type="SAM" id="SignalP"/>
    </source>
</evidence>
<dbReference type="PROSITE" id="PS00135">
    <property type="entry name" value="TRYPSIN_SER"/>
    <property type="match status" value="1"/>
</dbReference>
<dbReference type="FunFam" id="2.40.10.10:FF:000004">
    <property type="entry name" value="Tryptase gamma 1"/>
    <property type="match status" value="1"/>
</dbReference>
<keyword evidence="3 6" id="KW-0645">Protease</keyword>
<dbReference type="InterPro" id="IPR009003">
    <property type="entry name" value="Peptidase_S1_PA"/>
</dbReference>
<sequence>MAGTPSAPWRSIMQACPSLALATILATLCSTAVHAAPASDPPPVHPTIVGGTDVPDGKYPFLVSLQHRGAGSPLKNHFCGGTLISPSWVLTAAHCVDNQPGRYAVRTGQTRLNDGSGQSINVAEVHIHPRYASSDKADAALLRLAEPVQGIRPIRLARSEGAGYEQGGRLLTVAGWGAPREGGTGPARMQEVQVPFITTAECRRQYAGRFTVHPQLEMCASRAGKDSCQGDSGGPLFIAAADGGWFQLGVVSWGAGCAREGSPGVYARLAAAEIDDFIHRVWDGR</sequence>
<dbReference type="InterPro" id="IPR001254">
    <property type="entry name" value="Trypsin_dom"/>
</dbReference>
<evidence type="ECO:0000313" key="7">
    <source>
        <dbReference type="Proteomes" id="UP000547058"/>
    </source>
</evidence>
<dbReference type="Proteomes" id="UP000547058">
    <property type="component" value="Unassembled WGS sequence"/>
</dbReference>
<keyword evidence="3" id="KW-0720">Serine protease</keyword>
<organism evidence="6 7">
    <name type="scientific">Stenotrophomonas tumulicola</name>
    <dbReference type="NCBI Taxonomy" id="1685415"/>
    <lineage>
        <taxon>Bacteria</taxon>
        <taxon>Pseudomonadati</taxon>
        <taxon>Pseudomonadota</taxon>
        <taxon>Gammaproteobacteria</taxon>
        <taxon>Lysobacterales</taxon>
        <taxon>Lysobacteraceae</taxon>
        <taxon>Stenotrophomonas</taxon>
    </lineage>
</organism>
<dbReference type="GO" id="GO:0004252">
    <property type="term" value="F:serine-type endopeptidase activity"/>
    <property type="evidence" value="ECO:0007669"/>
    <property type="project" value="InterPro"/>
</dbReference>
<dbReference type="PRINTS" id="PR00722">
    <property type="entry name" value="CHYMOTRYPSIN"/>
</dbReference>
<evidence type="ECO:0000259" key="5">
    <source>
        <dbReference type="PROSITE" id="PS50240"/>
    </source>
</evidence>
<dbReference type="PANTHER" id="PTHR24276">
    <property type="entry name" value="POLYSERASE-RELATED"/>
    <property type="match status" value="1"/>
</dbReference>
<dbReference type="SUPFAM" id="SSF50494">
    <property type="entry name" value="Trypsin-like serine proteases"/>
    <property type="match status" value="1"/>
</dbReference>
<keyword evidence="2" id="KW-1015">Disulfide bond</keyword>